<dbReference type="InterPro" id="IPR050709">
    <property type="entry name" value="Biotin_Carboxyl_Carrier/Decarb"/>
</dbReference>
<dbReference type="RefSeq" id="WP_169382068.1">
    <property type="nucleotide sequence ID" value="NZ_JAAXLA010000025.1"/>
</dbReference>
<evidence type="ECO:0000313" key="11">
    <source>
        <dbReference type="Proteomes" id="UP000820669"/>
    </source>
</evidence>
<evidence type="ECO:0000256" key="1">
    <source>
        <dbReference type="ARBA" id="ARBA00005194"/>
    </source>
</evidence>
<dbReference type="InterPro" id="IPR011053">
    <property type="entry name" value="Single_hybrid_motif"/>
</dbReference>
<accession>A0ABX1SAM4</accession>
<keyword evidence="5 8" id="KW-0443">Lipid metabolism</keyword>
<comment type="pathway">
    <text evidence="1 8">Lipid metabolism; fatty acid biosynthesis.</text>
</comment>
<name>A0ABX1SAM4_9PSEU</name>
<sequence>MPIDHDGLRQVLDAFEEGEWDEIHLVTGEVEVHLVARGSSPSVPDTSHVLIKPRDVAALSPASAVDAADVPSISPAAAEPEAGTELVVAPSPGIFWRAPSPGAPPFTDVGMWVEPGTALCIVEVMKLMNTLPAPVSGTVVEVYAQNGEQVETGRPLFRIRPEGQ</sequence>
<keyword evidence="6 8" id="KW-0275">Fatty acid biosynthesis</keyword>
<protein>
    <recommendedName>
        <fullName evidence="2 8">Biotin carboxyl carrier protein of acetyl-CoA carboxylase</fullName>
    </recommendedName>
</protein>
<evidence type="ECO:0000259" key="9">
    <source>
        <dbReference type="PROSITE" id="PS50968"/>
    </source>
</evidence>
<evidence type="ECO:0000256" key="2">
    <source>
        <dbReference type="ARBA" id="ARBA00017562"/>
    </source>
</evidence>
<keyword evidence="11" id="KW-1185">Reference proteome</keyword>
<dbReference type="SUPFAM" id="SSF51230">
    <property type="entry name" value="Single hybrid motif"/>
    <property type="match status" value="1"/>
</dbReference>
<comment type="function">
    <text evidence="8">This protein is a component of the acetyl coenzyme A carboxylase complex; first, biotin carboxylase catalyzes the carboxylation of the carrier protein and then the transcarboxylase transfers the carboxyl group to form malonyl-CoA.</text>
</comment>
<dbReference type="PROSITE" id="PS00188">
    <property type="entry name" value="BIOTIN"/>
    <property type="match status" value="1"/>
</dbReference>
<dbReference type="InterPro" id="IPR001882">
    <property type="entry name" value="Biotin_BS"/>
</dbReference>
<evidence type="ECO:0000256" key="6">
    <source>
        <dbReference type="ARBA" id="ARBA00023160"/>
    </source>
</evidence>
<dbReference type="Proteomes" id="UP000820669">
    <property type="component" value="Unassembled WGS sequence"/>
</dbReference>
<dbReference type="Pfam" id="PF00364">
    <property type="entry name" value="Biotin_lipoyl"/>
    <property type="match status" value="1"/>
</dbReference>
<evidence type="ECO:0000256" key="5">
    <source>
        <dbReference type="ARBA" id="ARBA00023098"/>
    </source>
</evidence>
<feature type="domain" description="Lipoyl-binding" evidence="9">
    <location>
        <begin position="78"/>
        <end position="160"/>
    </location>
</feature>
<reference evidence="10 11" key="1">
    <citation type="submission" date="2020-04" db="EMBL/GenBank/DDBJ databases">
        <authorList>
            <person name="Klaysubun C."/>
            <person name="Duangmal K."/>
            <person name="Lipun K."/>
        </authorList>
    </citation>
    <scope>NUCLEOTIDE SEQUENCE [LARGE SCALE GENOMIC DNA]</scope>
    <source>
        <strain evidence="10 11">K10HN5</strain>
    </source>
</reference>
<evidence type="ECO:0000256" key="8">
    <source>
        <dbReference type="RuleBase" id="RU364072"/>
    </source>
</evidence>
<dbReference type="PRINTS" id="PR01071">
    <property type="entry name" value="ACOABIOTINCC"/>
</dbReference>
<dbReference type="PROSITE" id="PS50968">
    <property type="entry name" value="BIOTINYL_LIPOYL"/>
    <property type="match status" value="1"/>
</dbReference>
<evidence type="ECO:0000256" key="7">
    <source>
        <dbReference type="ARBA" id="ARBA00023267"/>
    </source>
</evidence>
<keyword evidence="7 8" id="KW-0092">Biotin</keyword>
<keyword evidence="4 8" id="KW-0276">Fatty acid metabolism</keyword>
<evidence type="ECO:0000256" key="4">
    <source>
        <dbReference type="ARBA" id="ARBA00022832"/>
    </source>
</evidence>
<comment type="caution">
    <text evidence="10">The sequence shown here is derived from an EMBL/GenBank/DDBJ whole genome shotgun (WGS) entry which is preliminary data.</text>
</comment>
<evidence type="ECO:0000313" key="10">
    <source>
        <dbReference type="EMBL" id="NMH98620.1"/>
    </source>
</evidence>
<gene>
    <name evidence="10" type="ORF">HF526_15080</name>
</gene>
<dbReference type="EMBL" id="JAAXLA010000025">
    <property type="protein sequence ID" value="NMH98620.1"/>
    <property type="molecule type" value="Genomic_DNA"/>
</dbReference>
<evidence type="ECO:0000256" key="3">
    <source>
        <dbReference type="ARBA" id="ARBA00022516"/>
    </source>
</evidence>
<dbReference type="Gene3D" id="2.40.50.100">
    <property type="match status" value="1"/>
</dbReference>
<organism evidence="10 11">
    <name type="scientific">Pseudonocardia acidicola</name>
    <dbReference type="NCBI Taxonomy" id="2724939"/>
    <lineage>
        <taxon>Bacteria</taxon>
        <taxon>Bacillati</taxon>
        <taxon>Actinomycetota</taxon>
        <taxon>Actinomycetes</taxon>
        <taxon>Pseudonocardiales</taxon>
        <taxon>Pseudonocardiaceae</taxon>
        <taxon>Pseudonocardia</taxon>
    </lineage>
</organism>
<dbReference type="PANTHER" id="PTHR45266:SF3">
    <property type="entry name" value="OXALOACETATE DECARBOXYLASE ALPHA CHAIN"/>
    <property type="match status" value="1"/>
</dbReference>
<keyword evidence="3 8" id="KW-0444">Lipid biosynthesis</keyword>
<dbReference type="CDD" id="cd06850">
    <property type="entry name" value="biotinyl_domain"/>
    <property type="match status" value="1"/>
</dbReference>
<proteinExistence type="predicted"/>
<dbReference type="InterPro" id="IPR001249">
    <property type="entry name" value="AcCoA_biotinCC"/>
</dbReference>
<dbReference type="PANTHER" id="PTHR45266">
    <property type="entry name" value="OXALOACETATE DECARBOXYLASE ALPHA CHAIN"/>
    <property type="match status" value="1"/>
</dbReference>
<dbReference type="InterPro" id="IPR000089">
    <property type="entry name" value="Biotin_lipoyl"/>
</dbReference>